<dbReference type="Proteomes" id="UP000271974">
    <property type="component" value="Unassembled WGS sequence"/>
</dbReference>
<evidence type="ECO:0000313" key="3">
    <source>
        <dbReference type="Proteomes" id="UP000271974"/>
    </source>
</evidence>
<protein>
    <recommendedName>
        <fullName evidence="4">Ciliary neurotrophic factor</fullName>
    </recommendedName>
</protein>
<evidence type="ECO:0000313" key="2">
    <source>
        <dbReference type="EMBL" id="RUS82749.1"/>
    </source>
</evidence>
<keyword evidence="3" id="KW-1185">Reference proteome</keyword>
<name>A0A3S1A4U6_ELYCH</name>
<gene>
    <name evidence="2" type="ORF">EGW08_009487</name>
</gene>
<keyword evidence="1" id="KW-0732">Signal</keyword>
<organism evidence="2 3">
    <name type="scientific">Elysia chlorotica</name>
    <name type="common">Eastern emerald elysia</name>
    <name type="synonym">Sea slug</name>
    <dbReference type="NCBI Taxonomy" id="188477"/>
    <lineage>
        <taxon>Eukaryota</taxon>
        <taxon>Metazoa</taxon>
        <taxon>Spiralia</taxon>
        <taxon>Lophotrochozoa</taxon>
        <taxon>Mollusca</taxon>
        <taxon>Gastropoda</taxon>
        <taxon>Heterobranchia</taxon>
        <taxon>Euthyneura</taxon>
        <taxon>Panpulmonata</taxon>
        <taxon>Sacoglossa</taxon>
        <taxon>Placobranchoidea</taxon>
        <taxon>Plakobranchidae</taxon>
        <taxon>Elysia</taxon>
    </lineage>
</organism>
<dbReference type="EMBL" id="RQTK01000273">
    <property type="protein sequence ID" value="RUS82749.1"/>
    <property type="molecule type" value="Genomic_DNA"/>
</dbReference>
<comment type="caution">
    <text evidence="2">The sequence shown here is derived from an EMBL/GenBank/DDBJ whole genome shotgun (WGS) entry which is preliminary data.</text>
</comment>
<sequence>MYSSVIAAMILLCSMPLSDARAINNPCQVQDIPSLTKQLTDTIEQMALANTSANDLMSALRGPGFLTEDDQNQLNATENLQDLPLLVEADNLTVTNMVDFLHESCRIVSTHIAYVQVALSEQVANDGRLLETELSHLESKLFELLCNVHALAHTKNASCATIESTVDASVVPSAIRNIQDATLRYMRNYILGKDTKIFLGNLKANFMTLLNKNEK</sequence>
<evidence type="ECO:0000256" key="1">
    <source>
        <dbReference type="SAM" id="SignalP"/>
    </source>
</evidence>
<feature type="chain" id="PRO_5018578273" description="Ciliary neurotrophic factor" evidence="1">
    <location>
        <begin position="21"/>
        <end position="215"/>
    </location>
</feature>
<accession>A0A3S1A4U6</accession>
<evidence type="ECO:0008006" key="4">
    <source>
        <dbReference type="Google" id="ProtNLM"/>
    </source>
</evidence>
<feature type="signal peptide" evidence="1">
    <location>
        <begin position="1"/>
        <end position="20"/>
    </location>
</feature>
<proteinExistence type="predicted"/>
<dbReference type="AlphaFoldDB" id="A0A3S1A4U6"/>
<reference evidence="2 3" key="1">
    <citation type="submission" date="2019-01" db="EMBL/GenBank/DDBJ databases">
        <title>A draft genome assembly of the solar-powered sea slug Elysia chlorotica.</title>
        <authorList>
            <person name="Cai H."/>
            <person name="Li Q."/>
            <person name="Fang X."/>
            <person name="Li J."/>
            <person name="Curtis N.E."/>
            <person name="Altenburger A."/>
            <person name="Shibata T."/>
            <person name="Feng M."/>
            <person name="Maeda T."/>
            <person name="Schwartz J.A."/>
            <person name="Shigenobu S."/>
            <person name="Lundholm N."/>
            <person name="Nishiyama T."/>
            <person name="Yang H."/>
            <person name="Hasebe M."/>
            <person name="Li S."/>
            <person name="Pierce S.K."/>
            <person name="Wang J."/>
        </authorList>
    </citation>
    <scope>NUCLEOTIDE SEQUENCE [LARGE SCALE GENOMIC DNA]</scope>
    <source>
        <strain evidence="2">EC2010</strain>
        <tissue evidence="2">Whole organism of an adult</tissue>
    </source>
</reference>